<dbReference type="GeneID" id="116301334"/>
<keyword evidence="2" id="KW-1185">Reference proteome</keyword>
<feature type="domain" description="BTB" evidence="1">
    <location>
        <begin position="246"/>
        <end position="335"/>
    </location>
</feature>
<dbReference type="InterPro" id="IPR011333">
    <property type="entry name" value="SKP1/BTB/POZ_sf"/>
</dbReference>
<dbReference type="CDD" id="cd18499">
    <property type="entry name" value="BACK_RHOBTB"/>
    <property type="match status" value="1"/>
</dbReference>
<dbReference type="PROSITE" id="PS51420">
    <property type="entry name" value="RHO"/>
    <property type="match status" value="1"/>
</dbReference>
<dbReference type="KEGG" id="aten:116301334"/>
<protein>
    <submittedName>
        <fullName evidence="3">Rho-related protein racA-like</fullName>
    </submittedName>
</protein>
<dbReference type="Gene3D" id="3.40.50.300">
    <property type="entry name" value="P-loop containing nucleotide triphosphate hydrolases"/>
    <property type="match status" value="1"/>
</dbReference>
<dbReference type="SMART" id="SM00175">
    <property type="entry name" value="RAB"/>
    <property type="match status" value="1"/>
</dbReference>
<evidence type="ECO:0000313" key="2">
    <source>
        <dbReference type="Proteomes" id="UP000515163"/>
    </source>
</evidence>
<sequence length="584" mass="65998">MRSLKVKVVGDPSVGKTSLLARIYCENSSSDDDNRLDPTSVPPVLDSYLINTTIDQEVYVVTFWDTCTMRSSDDFDLSKVRPLEYGDTDVFLVCFDISCPNSFQNISTVWAPELKHYMAGTPLIVVGNKADLRSTGIQHLLSPSKGTELATRLETVYCENSARTGQGVQETIATALRRAVQKRKSERGKKRFKLFQNRKTTPTKLVDYDLEPPLLPHPGPDEVTITVLPSTYASDMRKLLTSYCHSDITLAYSTGTQLFKAHKVVLCMGSSFFRDLLVSHDHSVKDPKKCQGESLPQEVTKNDINVMRLDLTWEFQEAFAYVLDFLYTLEFRSNPETQQRVIKHVSELAELAALPELAECCENALKKEEYANKNACENAKENKNVVAKELFVNKPLLADVTFVVEGTRVFGHKAVLMARSDVLAAMLGGGFKESSTNEVHICDASASAFIAMLEYLYTDSLPTFPTDSRQLLVLSDKFCLPRLRSLCELSISQKLKTEMRQRMHLSNETCGDVIETLLLAQAHNATQLSKWCVFTIKTNFPDFESHEDLALLKPKDKEDVTHQRWPPQSYFQQLEAYKKKVYRE</sequence>
<dbReference type="InParanoid" id="A0A6P8IHS6"/>
<evidence type="ECO:0000259" key="1">
    <source>
        <dbReference type="PROSITE" id="PS50097"/>
    </source>
</evidence>
<evidence type="ECO:0000313" key="3">
    <source>
        <dbReference type="RefSeq" id="XP_031566240.1"/>
    </source>
</evidence>
<dbReference type="CDD" id="cd00157">
    <property type="entry name" value="Rho"/>
    <property type="match status" value="1"/>
</dbReference>
<dbReference type="GO" id="GO:0003924">
    <property type="term" value="F:GTPase activity"/>
    <property type="evidence" value="ECO:0007669"/>
    <property type="project" value="InterPro"/>
</dbReference>
<name>A0A6P8IHS6_ACTTE</name>
<organism evidence="2 3">
    <name type="scientific">Actinia tenebrosa</name>
    <name type="common">Australian red waratah sea anemone</name>
    <dbReference type="NCBI Taxonomy" id="6105"/>
    <lineage>
        <taxon>Eukaryota</taxon>
        <taxon>Metazoa</taxon>
        <taxon>Cnidaria</taxon>
        <taxon>Anthozoa</taxon>
        <taxon>Hexacorallia</taxon>
        <taxon>Actiniaria</taxon>
        <taxon>Actiniidae</taxon>
        <taxon>Actinia</taxon>
    </lineage>
</organism>
<dbReference type="SMART" id="SM00174">
    <property type="entry name" value="RHO"/>
    <property type="match status" value="1"/>
</dbReference>
<dbReference type="PROSITE" id="PS51419">
    <property type="entry name" value="RAB"/>
    <property type="match status" value="1"/>
</dbReference>
<dbReference type="Pfam" id="PF00651">
    <property type="entry name" value="BTB"/>
    <property type="match status" value="2"/>
</dbReference>
<proteinExistence type="predicted"/>
<dbReference type="AlphaFoldDB" id="A0A6P8IHS6"/>
<dbReference type="OrthoDB" id="10251809at2759"/>
<dbReference type="SUPFAM" id="SSF52540">
    <property type="entry name" value="P-loop containing nucleoside triphosphate hydrolases"/>
    <property type="match status" value="1"/>
</dbReference>
<dbReference type="RefSeq" id="XP_031566240.1">
    <property type="nucleotide sequence ID" value="XM_031710380.1"/>
</dbReference>
<dbReference type="FunFam" id="3.30.710.10:FF:000202">
    <property type="entry name" value="Predicted protein"/>
    <property type="match status" value="1"/>
</dbReference>
<reference evidence="3" key="1">
    <citation type="submission" date="2025-08" db="UniProtKB">
        <authorList>
            <consortium name="RefSeq"/>
        </authorList>
    </citation>
    <scope>IDENTIFICATION</scope>
    <source>
        <tissue evidence="3">Tentacle</tissue>
    </source>
</reference>
<dbReference type="GO" id="GO:0005525">
    <property type="term" value="F:GTP binding"/>
    <property type="evidence" value="ECO:0007669"/>
    <property type="project" value="InterPro"/>
</dbReference>
<dbReference type="NCBIfam" id="TIGR00231">
    <property type="entry name" value="small_GTP"/>
    <property type="match status" value="1"/>
</dbReference>
<dbReference type="InterPro" id="IPR027417">
    <property type="entry name" value="P-loop_NTPase"/>
</dbReference>
<dbReference type="PROSITE" id="PS51421">
    <property type="entry name" value="RAS"/>
    <property type="match status" value="1"/>
</dbReference>
<dbReference type="Pfam" id="PF00071">
    <property type="entry name" value="Ras"/>
    <property type="match status" value="1"/>
</dbReference>
<accession>A0A6P8IHS6</accession>
<dbReference type="Proteomes" id="UP000515163">
    <property type="component" value="Unplaced"/>
</dbReference>
<dbReference type="InterPro" id="IPR005225">
    <property type="entry name" value="Small_GTP-bd"/>
</dbReference>
<dbReference type="PROSITE" id="PS50097">
    <property type="entry name" value="BTB"/>
    <property type="match status" value="2"/>
</dbReference>
<dbReference type="SMART" id="SM00173">
    <property type="entry name" value="RAS"/>
    <property type="match status" value="1"/>
</dbReference>
<dbReference type="InterPro" id="IPR000210">
    <property type="entry name" value="BTB/POZ_dom"/>
</dbReference>
<dbReference type="Gene3D" id="3.30.710.10">
    <property type="entry name" value="Potassium Channel Kv1.1, Chain A"/>
    <property type="match status" value="2"/>
</dbReference>
<dbReference type="PANTHER" id="PTHR24413">
    <property type="entry name" value="SPECKLE-TYPE POZ PROTEIN"/>
    <property type="match status" value="1"/>
</dbReference>
<dbReference type="InterPro" id="IPR001806">
    <property type="entry name" value="Small_GTPase"/>
</dbReference>
<feature type="domain" description="BTB" evidence="1">
    <location>
        <begin position="398"/>
        <end position="465"/>
    </location>
</feature>
<dbReference type="SUPFAM" id="SSF54695">
    <property type="entry name" value="POZ domain"/>
    <property type="match status" value="2"/>
</dbReference>
<dbReference type="SMART" id="SM00225">
    <property type="entry name" value="BTB"/>
    <property type="match status" value="2"/>
</dbReference>
<gene>
    <name evidence="3" type="primary">LOC116301334</name>
</gene>
<dbReference type="PRINTS" id="PR00449">
    <property type="entry name" value="RASTRNSFRMNG"/>
</dbReference>